<dbReference type="InterPro" id="IPR015815">
    <property type="entry name" value="HIBADH-related"/>
</dbReference>
<dbReference type="Gene3D" id="3.40.50.720">
    <property type="entry name" value="NAD(P)-binding Rossmann-like Domain"/>
    <property type="match status" value="1"/>
</dbReference>
<dbReference type="InterPro" id="IPR013328">
    <property type="entry name" value="6PGD_dom2"/>
</dbReference>
<evidence type="ECO:0000256" key="2">
    <source>
        <dbReference type="ARBA" id="ARBA00023002"/>
    </source>
</evidence>
<dbReference type="Pfam" id="PF14833">
    <property type="entry name" value="NAD_binding_11"/>
    <property type="match status" value="1"/>
</dbReference>
<sequence length="294" mass="30225">MARIAFLGLGRMGAGMAARMVAAGHEVTVYNRTPEKAAELVSAGAAFAETPRAAAKDAEAIFAMVADDEASRADWLGADGALAGEYAPGAFAVEFSTISRPWVYELSKHAAAHGLRYLDSPVTGLPDAAAAGQLTLFVGADLADLDAARPLLEPLCTHIVHFGDVGAGASYKLIQNLLGSIQIAATAEALRTAELAGLDLAVVADTLSKGGAASPTVIRMCTEMLAGGHDRDIAFTAALRLKDTRIGVELADAVGTPAALGHTAEQIFERLVAAGHGDLSETKLIDLLRSPAVG</sequence>
<evidence type="ECO:0000259" key="4">
    <source>
        <dbReference type="Pfam" id="PF03446"/>
    </source>
</evidence>
<evidence type="ECO:0000256" key="1">
    <source>
        <dbReference type="ARBA" id="ARBA00009080"/>
    </source>
</evidence>
<dbReference type="InterPro" id="IPR029154">
    <property type="entry name" value="HIBADH-like_NADP-bd"/>
</dbReference>
<evidence type="ECO:0000259" key="5">
    <source>
        <dbReference type="Pfam" id="PF14833"/>
    </source>
</evidence>
<proteinExistence type="inferred from homology"/>
<evidence type="ECO:0000256" key="3">
    <source>
        <dbReference type="ARBA" id="ARBA00023027"/>
    </source>
</evidence>
<dbReference type="PIRSF" id="PIRSF000103">
    <property type="entry name" value="HIBADH"/>
    <property type="match status" value="1"/>
</dbReference>
<dbReference type="Pfam" id="PF03446">
    <property type="entry name" value="NAD_binding_2"/>
    <property type="match status" value="1"/>
</dbReference>
<dbReference type="PANTHER" id="PTHR43060">
    <property type="entry name" value="3-HYDROXYISOBUTYRATE DEHYDROGENASE-LIKE 1, MITOCHONDRIAL-RELATED"/>
    <property type="match status" value="1"/>
</dbReference>
<gene>
    <name evidence="6" type="ORF">KHQ06_25545</name>
</gene>
<feature type="domain" description="6-phosphogluconate dehydrogenase NADP-binding" evidence="4">
    <location>
        <begin position="3"/>
        <end position="163"/>
    </location>
</feature>
<accession>A0ABX8CND6</accession>
<dbReference type="InterPro" id="IPR006115">
    <property type="entry name" value="6PGDH_NADP-bd"/>
</dbReference>
<keyword evidence="3" id="KW-0520">NAD</keyword>
<keyword evidence="7" id="KW-1185">Reference proteome</keyword>
<dbReference type="PROSITE" id="PS00895">
    <property type="entry name" value="3_HYDROXYISOBUT_DH"/>
    <property type="match status" value="1"/>
</dbReference>
<dbReference type="SUPFAM" id="SSF51735">
    <property type="entry name" value="NAD(P)-binding Rossmann-fold domains"/>
    <property type="match status" value="1"/>
</dbReference>
<dbReference type="EMBL" id="CP074371">
    <property type="protein sequence ID" value="QVI19705.1"/>
    <property type="molecule type" value="Genomic_DNA"/>
</dbReference>
<dbReference type="InterPro" id="IPR008927">
    <property type="entry name" value="6-PGluconate_DH-like_C_sf"/>
</dbReference>
<dbReference type="SUPFAM" id="SSF48179">
    <property type="entry name" value="6-phosphogluconate dehydrogenase C-terminal domain-like"/>
    <property type="match status" value="1"/>
</dbReference>
<feature type="domain" description="3-hydroxyisobutyrate dehydrogenase-like NAD-binding" evidence="5">
    <location>
        <begin position="166"/>
        <end position="287"/>
    </location>
</feature>
<dbReference type="Gene3D" id="1.10.1040.10">
    <property type="entry name" value="N-(1-d-carboxylethyl)-l-norvaline Dehydrogenase, domain 2"/>
    <property type="match status" value="1"/>
</dbReference>
<evidence type="ECO:0000313" key="6">
    <source>
        <dbReference type="EMBL" id="QVI19705.1"/>
    </source>
</evidence>
<protein>
    <submittedName>
        <fullName evidence="6">NAD(P)-dependent oxidoreductase</fullName>
    </submittedName>
</protein>
<keyword evidence="2" id="KW-0560">Oxidoreductase</keyword>
<dbReference type="PANTHER" id="PTHR43060:SF15">
    <property type="entry name" value="3-HYDROXYISOBUTYRATE DEHYDROGENASE-LIKE 1, MITOCHONDRIAL-RELATED"/>
    <property type="match status" value="1"/>
</dbReference>
<reference evidence="6 7" key="1">
    <citation type="submission" date="2021-04" db="EMBL/GenBank/DDBJ databases">
        <title>Nocardia tengchongensis.</title>
        <authorList>
            <person name="Zhuang k."/>
            <person name="Ran Y."/>
            <person name="Li W."/>
        </authorList>
    </citation>
    <scope>NUCLEOTIDE SEQUENCE [LARGE SCALE GENOMIC DNA]</scope>
    <source>
        <strain evidence="6 7">CFH S0057</strain>
    </source>
</reference>
<name>A0ABX8CND6_9NOCA</name>
<dbReference type="InterPro" id="IPR036291">
    <property type="entry name" value="NAD(P)-bd_dom_sf"/>
</dbReference>
<dbReference type="InterPro" id="IPR002204">
    <property type="entry name" value="3-OH-isobutyrate_DH-rel_CS"/>
</dbReference>
<evidence type="ECO:0000313" key="7">
    <source>
        <dbReference type="Proteomes" id="UP000683310"/>
    </source>
</evidence>
<organism evidence="6 7">
    <name type="scientific">Nocardia tengchongensis</name>
    <dbReference type="NCBI Taxonomy" id="2055889"/>
    <lineage>
        <taxon>Bacteria</taxon>
        <taxon>Bacillati</taxon>
        <taxon>Actinomycetota</taxon>
        <taxon>Actinomycetes</taxon>
        <taxon>Mycobacteriales</taxon>
        <taxon>Nocardiaceae</taxon>
        <taxon>Nocardia</taxon>
    </lineage>
</organism>
<dbReference type="Proteomes" id="UP000683310">
    <property type="component" value="Chromosome"/>
</dbReference>
<comment type="similarity">
    <text evidence="1">Belongs to the HIBADH-related family.</text>
</comment>